<dbReference type="AlphaFoldDB" id="A0AAN8V4G5"/>
<comment type="caution">
    <text evidence="5">The sequence shown here is derived from an EMBL/GenBank/DDBJ whole genome shotgun (WGS) entry which is preliminary data.</text>
</comment>
<feature type="compositionally biased region" description="Polar residues" evidence="2">
    <location>
        <begin position="1"/>
        <end position="12"/>
    </location>
</feature>
<protein>
    <submittedName>
        <fullName evidence="5">Zinc finger, SWIM-type</fullName>
    </submittedName>
</protein>
<feature type="domain" description="SWIM-type" evidence="4">
    <location>
        <begin position="64"/>
        <end position="94"/>
    </location>
</feature>
<dbReference type="Gene3D" id="3.30.40.10">
    <property type="entry name" value="Zinc/RING finger domain, C3HC4 (zinc finger)"/>
    <property type="match status" value="1"/>
</dbReference>
<dbReference type="InterPro" id="IPR039903">
    <property type="entry name" value="Zswim2"/>
</dbReference>
<evidence type="ECO:0000259" key="4">
    <source>
        <dbReference type="PROSITE" id="PS50966"/>
    </source>
</evidence>
<evidence type="ECO:0000256" key="1">
    <source>
        <dbReference type="PROSITE-ProRule" id="PRU00175"/>
    </source>
</evidence>
<dbReference type="PROSITE" id="PS50089">
    <property type="entry name" value="ZF_RING_2"/>
    <property type="match status" value="1"/>
</dbReference>
<reference evidence="5 6" key="1">
    <citation type="submission" date="2023-12" db="EMBL/GenBank/DDBJ databases">
        <title>A high-quality genome assembly for Dillenia turbinata (Dilleniales).</title>
        <authorList>
            <person name="Chanderbali A."/>
        </authorList>
    </citation>
    <scope>NUCLEOTIDE SEQUENCE [LARGE SCALE GENOMIC DNA]</scope>
    <source>
        <strain evidence="5">LSX21</strain>
        <tissue evidence="5">Leaf</tissue>
    </source>
</reference>
<dbReference type="PROSITE" id="PS50966">
    <property type="entry name" value="ZF_SWIM"/>
    <property type="match status" value="1"/>
</dbReference>
<dbReference type="SUPFAM" id="SSF57850">
    <property type="entry name" value="RING/U-box"/>
    <property type="match status" value="1"/>
</dbReference>
<gene>
    <name evidence="5" type="ORF">RJ641_005941</name>
</gene>
<feature type="compositionally biased region" description="Basic residues" evidence="2">
    <location>
        <begin position="15"/>
        <end position="25"/>
    </location>
</feature>
<dbReference type="EMBL" id="JBAMMX010000014">
    <property type="protein sequence ID" value="KAK6927350.1"/>
    <property type="molecule type" value="Genomic_DNA"/>
</dbReference>
<dbReference type="GO" id="GO:0061630">
    <property type="term" value="F:ubiquitin protein ligase activity"/>
    <property type="evidence" value="ECO:0007669"/>
    <property type="project" value="InterPro"/>
</dbReference>
<organism evidence="5 6">
    <name type="scientific">Dillenia turbinata</name>
    <dbReference type="NCBI Taxonomy" id="194707"/>
    <lineage>
        <taxon>Eukaryota</taxon>
        <taxon>Viridiplantae</taxon>
        <taxon>Streptophyta</taxon>
        <taxon>Embryophyta</taxon>
        <taxon>Tracheophyta</taxon>
        <taxon>Spermatophyta</taxon>
        <taxon>Magnoliopsida</taxon>
        <taxon>eudicotyledons</taxon>
        <taxon>Gunneridae</taxon>
        <taxon>Pentapetalae</taxon>
        <taxon>Dilleniales</taxon>
        <taxon>Dilleniaceae</taxon>
        <taxon>Dillenia</taxon>
    </lineage>
</organism>
<keyword evidence="1" id="KW-0479">Metal-binding</keyword>
<accession>A0AAN8V4G5</accession>
<dbReference type="InterPro" id="IPR013083">
    <property type="entry name" value="Znf_RING/FYVE/PHD"/>
</dbReference>
<sequence length="243" mass="27294">MDSESSNASTSDPHPHHRPARSHTRHCPIQPFANRIMRAVRHRLLLLHRSEANFFVLGATGNVYTVTLATTPTCSCPDRITPCKHILFIFIRVLEVSLDDACMRRGSLRPRQLNRLLSTPSSPEYLAGPTLRERFHQLFHATRGDVSRPQIEVEEGTICPVCLEGMGKFGGKIVACRTCRNPIHEECMLRWKRSMGRRSASCVICRARWRDVADQEKYLNLAAFVGEADVDGGERSGTRCGGN</sequence>
<dbReference type="Pfam" id="PF04434">
    <property type="entry name" value="SWIM"/>
    <property type="match status" value="1"/>
</dbReference>
<keyword evidence="1" id="KW-0863">Zinc-finger</keyword>
<dbReference type="PANTHER" id="PTHR21540">
    <property type="entry name" value="RING FINGER AND SWIM DOMAIN-CONTAINING PROTEIN 2"/>
    <property type="match status" value="1"/>
</dbReference>
<keyword evidence="1" id="KW-0862">Zinc</keyword>
<feature type="domain" description="RING-type" evidence="3">
    <location>
        <begin position="159"/>
        <end position="206"/>
    </location>
</feature>
<evidence type="ECO:0000313" key="5">
    <source>
        <dbReference type="EMBL" id="KAK6927350.1"/>
    </source>
</evidence>
<evidence type="ECO:0000259" key="3">
    <source>
        <dbReference type="PROSITE" id="PS50089"/>
    </source>
</evidence>
<proteinExistence type="predicted"/>
<dbReference type="Proteomes" id="UP001370490">
    <property type="component" value="Unassembled WGS sequence"/>
</dbReference>
<evidence type="ECO:0000256" key="2">
    <source>
        <dbReference type="SAM" id="MobiDB-lite"/>
    </source>
</evidence>
<dbReference type="InterPro" id="IPR001841">
    <property type="entry name" value="Znf_RING"/>
</dbReference>
<feature type="region of interest" description="Disordered" evidence="2">
    <location>
        <begin position="1"/>
        <end position="25"/>
    </location>
</feature>
<evidence type="ECO:0000313" key="6">
    <source>
        <dbReference type="Proteomes" id="UP001370490"/>
    </source>
</evidence>
<keyword evidence="6" id="KW-1185">Reference proteome</keyword>
<name>A0AAN8V4G5_9MAGN</name>
<dbReference type="PANTHER" id="PTHR21540:SF0">
    <property type="entry name" value="PHD FAMILY PROTEIN"/>
    <property type="match status" value="1"/>
</dbReference>
<dbReference type="GO" id="GO:0008270">
    <property type="term" value="F:zinc ion binding"/>
    <property type="evidence" value="ECO:0007669"/>
    <property type="project" value="UniProtKB-KW"/>
</dbReference>
<dbReference type="InterPro" id="IPR007527">
    <property type="entry name" value="Znf_SWIM"/>
</dbReference>